<evidence type="ECO:0000313" key="3">
    <source>
        <dbReference type="Proteomes" id="UP001556637"/>
    </source>
</evidence>
<reference evidence="2 3" key="1">
    <citation type="submission" date="2024-02" db="EMBL/GenBank/DDBJ databases">
        <title>New especies of Spiribacter isolated from saline water.</title>
        <authorList>
            <person name="Leon M.J."/>
            <person name="De La Haba R."/>
            <person name="Sanchez-Porro C."/>
            <person name="Ventosa A."/>
        </authorList>
    </citation>
    <scope>NUCLEOTIDE SEQUENCE [LARGE SCALE GENOMIC DNA]</scope>
    <source>
        <strain evidence="3">ag22IC4-189</strain>
    </source>
</reference>
<dbReference type="SUPFAM" id="SSF56935">
    <property type="entry name" value="Porins"/>
    <property type="match status" value="1"/>
</dbReference>
<keyword evidence="3" id="KW-1185">Reference proteome</keyword>
<dbReference type="RefSeq" id="WP_367983489.1">
    <property type="nucleotide sequence ID" value="NZ_JBAKFF010000001.1"/>
</dbReference>
<organism evidence="2 3">
    <name type="scientific">Spiribacter insolitus</name>
    <dbReference type="NCBI Taxonomy" id="3122417"/>
    <lineage>
        <taxon>Bacteria</taxon>
        <taxon>Pseudomonadati</taxon>
        <taxon>Pseudomonadota</taxon>
        <taxon>Gammaproteobacteria</taxon>
        <taxon>Chromatiales</taxon>
        <taxon>Ectothiorhodospiraceae</taxon>
        <taxon>Spiribacter</taxon>
    </lineage>
</organism>
<dbReference type="Proteomes" id="UP001556637">
    <property type="component" value="Unassembled WGS sequence"/>
</dbReference>
<gene>
    <name evidence="2" type="ORF">V6X30_04695</name>
</gene>
<evidence type="ECO:0000256" key="1">
    <source>
        <dbReference type="SAM" id="SignalP"/>
    </source>
</evidence>
<keyword evidence="1" id="KW-0732">Signal</keyword>
<evidence type="ECO:0000313" key="2">
    <source>
        <dbReference type="EMBL" id="MEX0430701.1"/>
    </source>
</evidence>
<dbReference type="InterPro" id="IPR018759">
    <property type="entry name" value="BBP2_2"/>
</dbReference>
<name>A0ABV3T673_9GAMM</name>
<protein>
    <submittedName>
        <fullName evidence="2">Outer membrane beta-barrel protein</fullName>
    </submittedName>
</protein>
<dbReference type="EMBL" id="JBAKFF010000001">
    <property type="protein sequence ID" value="MEX0430701.1"/>
    <property type="molecule type" value="Genomic_DNA"/>
</dbReference>
<proteinExistence type="predicted"/>
<accession>A0ABV3T673</accession>
<sequence length="409" mass="45580">MMKRKLMFLAIPIAWGLVNAQVSAGMNEAPPPGFHWGLGAAQGYDDNIRQAPSGEEKGSSVTEIAPALGYRAGTPSARYSMRYAPRLRYYSRASDHSRVDHRLSADRYQTLGDAGNLNLSLLARRWTRPVNKNNRVADEQGDIQEVATLGGTYERKIFDGAGSYALGMGYRWNRYANNRTAASSIPGANGSNTQSEDYNSPRLEAMLGWEATETTRLILEGRYVDFRYQWADSSLSSHDTALLAGISWKPSSGVSGRVMAGPLRKDFDSPGLASRTITSWDARLSIRMSQRSRLRFSSRHRFEEGSELGAGRIRQAVTERTTHRAGLSHRLTPRMRLAIGYLNRIKDYRGGVTDGGQNNIRMGFVNVVRALTPDFDLGLELRKKKNDSTFPGASYTRQGVFLTLNWRLQ</sequence>
<dbReference type="Pfam" id="PF10082">
    <property type="entry name" value="BBP2_2"/>
    <property type="match status" value="1"/>
</dbReference>
<feature type="signal peptide" evidence="1">
    <location>
        <begin position="1"/>
        <end position="24"/>
    </location>
</feature>
<comment type="caution">
    <text evidence="2">The sequence shown here is derived from an EMBL/GenBank/DDBJ whole genome shotgun (WGS) entry which is preliminary data.</text>
</comment>
<feature type="chain" id="PRO_5047498218" evidence="1">
    <location>
        <begin position="25"/>
        <end position="409"/>
    </location>
</feature>